<dbReference type="GO" id="GO:0005524">
    <property type="term" value="F:ATP binding"/>
    <property type="evidence" value="ECO:0007669"/>
    <property type="project" value="UniProtKB-UniRule"/>
</dbReference>
<protein>
    <submittedName>
        <fullName evidence="5">Protein kinase</fullName>
    </submittedName>
</protein>
<evidence type="ECO:0000313" key="5">
    <source>
        <dbReference type="EMBL" id="QHL89287.1"/>
    </source>
</evidence>
<dbReference type="PROSITE" id="PS00107">
    <property type="entry name" value="PROTEIN_KINASE_ATP"/>
    <property type="match status" value="1"/>
</dbReference>
<dbReference type="Pfam" id="PF13855">
    <property type="entry name" value="LRR_8"/>
    <property type="match status" value="1"/>
</dbReference>
<sequence length="441" mass="48186">MQTLEQLQSGALRGTSQLKLSCGLKHFPMEILDLADTLEVLDLAGNQLRSLPHEFAQLSRLRIVFLSNNPFTEFPAVLGQCVRLEMIGFKACELETVPENVIPASCRWLILTDNQITQLPASIGNCTHMQKLMLAGNQLESLPPELANCQNLELLRISANRLTELPAWLFSLPRLAWLAFASNPCSASAAAGHKVPETNWKELGIEQQLGEGASGIIYKARVKPEAPSYLPEEVAVKIFKGSVTSDGLPEDEMQASLAAGAHPNLVETLAVLTHHPDQKQGLVLGLIPEGYFNLAGSPSFATITRDMFNEGTTFTLDQVLNMAKGIASVARHVHAHGILHGDLYAHNTLVNEQGNPLFGDFGAATLYDGANRELATNLEKIEVRAFGCLLEDVLPFVTFEASARQKTVQELATLQEDCLQPQVTQRPSFAEIEDRLAHLKG</sequence>
<gene>
    <name evidence="5" type="ORF">GU926_00140</name>
</gene>
<dbReference type="Proteomes" id="UP000464214">
    <property type="component" value="Chromosome"/>
</dbReference>
<dbReference type="PROSITE" id="PS50011">
    <property type="entry name" value="PROTEIN_KINASE_DOM"/>
    <property type="match status" value="1"/>
</dbReference>
<accession>A0A6P1P4B8</accession>
<reference evidence="5 6" key="1">
    <citation type="submission" date="2020-01" db="EMBL/GenBank/DDBJ databases">
        <authorList>
            <person name="Kim M."/>
        </authorList>
    </citation>
    <scope>NUCLEOTIDE SEQUENCE [LARGE SCALE GENOMIC DNA]</scope>
    <source>
        <strain evidence="5 6">BT10</strain>
    </source>
</reference>
<keyword evidence="3" id="KW-0547">Nucleotide-binding</keyword>
<dbReference type="PANTHER" id="PTHR48051:SF1">
    <property type="entry name" value="RAS SUPPRESSOR PROTEIN 1"/>
    <property type="match status" value="1"/>
</dbReference>
<dbReference type="SUPFAM" id="SSF52058">
    <property type="entry name" value="L domain-like"/>
    <property type="match status" value="1"/>
</dbReference>
<dbReference type="InterPro" id="IPR017441">
    <property type="entry name" value="Protein_kinase_ATP_BS"/>
</dbReference>
<name>A0A6P1P4B8_9BACT</name>
<keyword evidence="3" id="KW-0067">ATP-binding</keyword>
<dbReference type="InterPro" id="IPR050216">
    <property type="entry name" value="LRR_domain-containing"/>
</dbReference>
<dbReference type="InterPro" id="IPR032675">
    <property type="entry name" value="LRR_dom_sf"/>
</dbReference>
<evidence type="ECO:0000259" key="4">
    <source>
        <dbReference type="PROSITE" id="PS50011"/>
    </source>
</evidence>
<dbReference type="AlphaFoldDB" id="A0A6P1P4B8"/>
<keyword evidence="5" id="KW-0418">Kinase</keyword>
<dbReference type="Gene3D" id="3.30.200.20">
    <property type="entry name" value="Phosphorylase Kinase, domain 1"/>
    <property type="match status" value="1"/>
</dbReference>
<keyword evidence="6" id="KW-1185">Reference proteome</keyword>
<dbReference type="EMBL" id="CP047897">
    <property type="protein sequence ID" value="QHL89287.1"/>
    <property type="molecule type" value="Genomic_DNA"/>
</dbReference>
<dbReference type="InterPro" id="IPR011009">
    <property type="entry name" value="Kinase-like_dom_sf"/>
</dbReference>
<keyword evidence="5" id="KW-0808">Transferase</keyword>
<evidence type="ECO:0000256" key="2">
    <source>
        <dbReference type="ARBA" id="ARBA00022737"/>
    </source>
</evidence>
<feature type="binding site" evidence="3">
    <location>
        <position position="237"/>
    </location>
    <ligand>
        <name>ATP</name>
        <dbReference type="ChEBI" id="CHEBI:30616"/>
    </ligand>
</feature>
<evidence type="ECO:0000256" key="1">
    <source>
        <dbReference type="ARBA" id="ARBA00022614"/>
    </source>
</evidence>
<dbReference type="InterPro" id="IPR000719">
    <property type="entry name" value="Prot_kinase_dom"/>
</dbReference>
<dbReference type="SUPFAM" id="SSF56112">
    <property type="entry name" value="Protein kinase-like (PK-like)"/>
    <property type="match status" value="1"/>
</dbReference>
<dbReference type="PANTHER" id="PTHR48051">
    <property type="match status" value="1"/>
</dbReference>
<dbReference type="Pfam" id="PF00560">
    <property type="entry name" value="LRR_1"/>
    <property type="match status" value="1"/>
</dbReference>
<dbReference type="InterPro" id="IPR003591">
    <property type="entry name" value="Leu-rich_rpt_typical-subtyp"/>
</dbReference>
<evidence type="ECO:0000256" key="3">
    <source>
        <dbReference type="PROSITE-ProRule" id="PRU10141"/>
    </source>
</evidence>
<dbReference type="Gene3D" id="3.80.10.10">
    <property type="entry name" value="Ribonuclease Inhibitor"/>
    <property type="match status" value="2"/>
</dbReference>
<evidence type="ECO:0000313" key="6">
    <source>
        <dbReference type="Proteomes" id="UP000464214"/>
    </source>
</evidence>
<proteinExistence type="predicted"/>
<dbReference type="SMART" id="SM00364">
    <property type="entry name" value="LRR_BAC"/>
    <property type="match status" value="4"/>
</dbReference>
<dbReference type="GO" id="GO:0004672">
    <property type="term" value="F:protein kinase activity"/>
    <property type="evidence" value="ECO:0007669"/>
    <property type="project" value="InterPro"/>
</dbReference>
<dbReference type="Gene3D" id="1.10.510.10">
    <property type="entry name" value="Transferase(Phosphotransferase) domain 1"/>
    <property type="match status" value="1"/>
</dbReference>
<dbReference type="SMART" id="SM00369">
    <property type="entry name" value="LRR_TYP"/>
    <property type="match status" value="5"/>
</dbReference>
<keyword evidence="2" id="KW-0677">Repeat</keyword>
<dbReference type="GO" id="GO:0005737">
    <property type="term" value="C:cytoplasm"/>
    <property type="evidence" value="ECO:0007669"/>
    <property type="project" value="TreeGrafter"/>
</dbReference>
<dbReference type="KEGG" id="nib:GU926_00140"/>
<dbReference type="InterPro" id="IPR001245">
    <property type="entry name" value="Ser-Thr/Tyr_kinase_cat_dom"/>
</dbReference>
<dbReference type="InterPro" id="IPR001611">
    <property type="entry name" value="Leu-rich_rpt"/>
</dbReference>
<keyword evidence="1" id="KW-0433">Leucine-rich repeat</keyword>
<organism evidence="5 6">
    <name type="scientific">Nibribacter ruber</name>
    <dbReference type="NCBI Taxonomy" id="2698458"/>
    <lineage>
        <taxon>Bacteria</taxon>
        <taxon>Pseudomonadati</taxon>
        <taxon>Bacteroidota</taxon>
        <taxon>Cytophagia</taxon>
        <taxon>Cytophagales</taxon>
        <taxon>Hymenobacteraceae</taxon>
        <taxon>Nibribacter</taxon>
    </lineage>
</organism>
<feature type="domain" description="Protein kinase" evidence="4">
    <location>
        <begin position="203"/>
        <end position="441"/>
    </location>
</feature>
<dbReference type="PROSITE" id="PS51450">
    <property type="entry name" value="LRR"/>
    <property type="match status" value="1"/>
</dbReference>
<dbReference type="Pfam" id="PF07714">
    <property type="entry name" value="PK_Tyr_Ser-Thr"/>
    <property type="match status" value="1"/>
</dbReference>